<dbReference type="Gene3D" id="3.40.50.720">
    <property type="entry name" value="NAD(P)-binding Rossmann-like Domain"/>
    <property type="match status" value="1"/>
</dbReference>
<dbReference type="SUPFAM" id="SSF51735">
    <property type="entry name" value="NAD(P)-binding Rossmann-fold domains"/>
    <property type="match status" value="1"/>
</dbReference>
<reference evidence="2" key="1">
    <citation type="submission" date="2024-06" db="EMBL/GenBank/DDBJ databases">
        <title>Draft Genome Sequence of Deinococcus sonorensis Type Strain KR-87, a Biofilm Producing Representative of the Genus Deinococcus.</title>
        <authorList>
            <person name="Boren L.S."/>
            <person name="Grosso R.A."/>
            <person name="Hugenberg-Cox A.N."/>
            <person name="Hill J.T.E."/>
            <person name="Albert C.M."/>
            <person name="Tuohy J.M."/>
        </authorList>
    </citation>
    <scope>NUCLEOTIDE SEQUENCE</scope>
    <source>
        <strain evidence="2">KR-87</strain>
    </source>
</reference>
<accession>A0AAU7UCN8</accession>
<evidence type="ECO:0000259" key="1">
    <source>
        <dbReference type="Pfam" id="PF01370"/>
    </source>
</evidence>
<dbReference type="InterPro" id="IPR001509">
    <property type="entry name" value="Epimerase_deHydtase"/>
</dbReference>
<organism evidence="2">
    <name type="scientific">Deinococcus sonorensis KR-87</name>
    <dbReference type="NCBI Taxonomy" id="694439"/>
    <lineage>
        <taxon>Bacteria</taxon>
        <taxon>Thermotogati</taxon>
        <taxon>Deinococcota</taxon>
        <taxon>Deinococci</taxon>
        <taxon>Deinococcales</taxon>
        <taxon>Deinococcaceae</taxon>
        <taxon>Deinococcus</taxon>
    </lineage>
</organism>
<dbReference type="Gene3D" id="3.90.25.10">
    <property type="entry name" value="UDP-galactose 4-epimerase, domain 1"/>
    <property type="match status" value="1"/>
</dbReference>
<feature type="domain" description="NAD-dependent epimerase/dehydratase" evidence="1">
    <location>
        <begin position="9"/>
        <end position="233"/>
    </location>
</feature>
<dbReference type="GO" id="GO:0050577">
    <property type="term" value="F:GDP-L-fucose synthase activity"/>
    <property type="evidence" value="ECO:0007669"/>
    <property type="project" value="TreeGrafter"/>
</dbReference>
<proteinExistence type="predicted"/>
<evidence type="ECO:0000313" key="2">
    <source>
        <dbReference type="EMBL" id="XBV86310.1"/>
    </source>
</evidence>
<gene>
    <name evidence="2" type="ORF">ABOD76_08365</name>
</gene>
<dbReference type="RefSeq" id="WP_350244376.1">
    <property type="nucleotide sequence ID" value="NZ_CP158299.1"/>
</dbReference>
<dbReference type="PANTHER" id="PTHR43238:SF1">
    <property type="entry name" value="GDP-L-FUCOSE SYNTHASE"/>
    <property type="match status" value="1"/>
</dbReference>
<dbReference type="KEGG" id="dsc:ABOD76_08365"/>
<dbReference type="AlphaFoldDB" id="A0AAU7UCN8"/>
<dbReference type="PANTHER" id="PTHR43238">
    <property type="entry name" value="GDP-L-FUCOSE SYNTHASE"/>
    <property type="match status" value="1"/>
</dbReference>
<sequence length="316" mass="34987">MKLALDSKIFVTGHNEVVGGAIVRHLRQLGYHNIVVRDDDAPAAWEPAAVNAFFEAHLPDYVFLAPISLGGVLDDSLTPATWLRQALMMMSSVIHAAYLYESERLLCIDCDPTLFDARVVNRDADYLQAELIAESQRAREAASTIMTELCDSYRTQYGCHFSSAVATGLYGPGLRLDAPRGNLVSALFRKVIQAAETGQPQVQLHGHPDLPCEALYIDDLADACLFLIEQLSEPGTIGIRQREPHTLVQLAECVGRVTGYTGRFCFDDSTPLPPPRRQGDPERLIRAGWVPDTSLEGGFRKTYRWYQRHAGTVSTV</sequence>
<dbReference type="EMBL" id="CP158299">
    <property type="protein sequence ID" value="XBV86310.1"/>
    <property type="molecule type" value="Genomic_DNA"/>
</dbReference>
<name>A0AAU7UCN8_9DEIO</name>
<protein>
    <submittedName>
        <fullName evidence="2">NAD-dependent epimerase/dehydratase family protein</fullName>
    </submittedName>
</protein>
<dbReference type="InterPro" id="IPR036291">
    <property type="entry name" value="NAD(P)-bd_dom_sf"/>
</dbReference>
<dbReference type="Pfam" id="PF01370">
    <property type="entry name" value="Epimerase"/>
    <property type="match status" value="1"/>
</dbReference>